<dbReference type="PANTHER" id="PTHR36849:SF1">
    <property type="entry name" value="CYTOPLASMIC PROTEIN"/>
    <property type="match status" value="1"/>
</dbReference>
<dbReference type="InterPro" id="IPR052552">
    <property type="entry name" value="YeaO-like"/>
</dbReference>
<evidence type="ECO:0000313" key="2">
    <source>
        <dbReference type="Proteomes" id="UP001432039"/>
    </source>
</evidence>
<dbReference type="PANTHER" id="PTHR36849">
    <property type="entry name" value="CYTOPLASMIC PROTEIN-RELATED"/>
    <property type="match status" value="1"/>
</dbReference>
<proteinExistence type="predicted"/>
<organism evidence="1 2">
    <name type="scientific">Streptomyces virginiae</name>
    <name type="common">Streptomyces cinnamonensis</name>
    <dbReference type="NCBI Taxonomy" id="1961"/>
    <lineage>
        <taxon>Bacteria</taxon>
        <taxon>Bacillati</taxon>
        <taxon>Actinomycetota</taxon>
        <taxon>Actinomycetes</taxon>
        <taxon>Kitasatosporales</taxon>
        <taxon>Streptomycetaceae</taxon>
        <taxon>Streptomyces</taxon>
    </lineage>
</organism>
<accession>A0ABZ1TF95</accession>
<dbReference type="Pfam" id="PF22752">
    <property type="entry name" value="DUF488-N3i"/>
    <property type="match status" value="1"/>
</dbReference>
<protein>
    <submittedName>
        <fullName evidence="1">DUF488 family protein</fullName>
    </submittedName>
</protein>
<name>A0ABZ1TF95_STRVG</name>
<dbReference type="Proteomes" id="UP001432039">
    <property type="component" value="Chromosome"/>
</dbReference>
<keyword evidence="2" id="KW-1185">Reference proteome</keyword>
<reference evidence="1" key="1">
    <citation type="submission" date="2022-10" db="EMBL/GenBank/DDBJ databases">
        <title>The complete genomes of actinobacterial strains from the NBC collection.</title>
        <authorList>
            <person name="Joergensen T.S."/>
            <person name="Alvarez Arevalo M."/>
            <person name="Sterndorff E.B."/>
            <person name="Faurdal D."/>
            <person name="Vuksanovic O."/>
            <person name="Mourched A.-S."/>
            <person name="Charusanti P."/>
            <person name="Shaw S."/>
            <person name="Blin K."/>
            <person name="Weber T."/>
        </authorList>
    </citation>
    <scope>NUCLEOTIDE SEQUENCE</scope>
    <source>
        <strain evidence="1">NBC_00248</strain>
    </source>
</reference>
<evidence type="ECO:0000313" key="1">
    <source>
        <dbReference type="EMBL" id="WUQ14447.1"/>
    </source>
</evidence>
<sequence length="135" mass="14483">MKREPVIRLRRVYDPPEPGADGPGVPPDGVWGRILVDRLWPRGLAKAVAGVRGHLPAVAGGEWPKAVTPSTELRRWFHDGGSAGEFRERYEAEPGAVAEPARLRSLAEAGPLTLLTAVKDPASSHAAILAERLAD</sequence>
<dbReference type="RefSeq" id="WP_328963207.1">
    <property type="nucleotide sequence ID" value="NZ_CP108090.1"/>
</dbReference>
<gene>
    <name evidence="1" type="ORF">OG517_25180</name>
</gene>
<dbReference type="EMBL" id="CP108090">
    <property type="protein sequence ID" value="WUQ14447.1"/>
    <property type="molecule type" value="Genomic_DNA"/>
</dbReference>